<protein>
    <recommendedName>
        <fullName evidence="2">VHS domain-containing protein</fullName>
    </recommendedName>
</protein>
<sequence>MYNSVPLDTYNENLIKKAINGPPGNPDWASILSLIKSLDSHRELINNTLAVLYRHISHGQTGRKLNCLILIDALFKNSKPESLIAYQTQTFMDSLDSDMISNNAQLHNFLYENMSSWIKTLKEKNVLDPQFDTWVKNYCSTHFIPKLTKKIRKKLFRDLNGCIEILTMLTECLSNYSSTDHKILSEMVLNAEEITRRLVDLQPTIVDQQLSNAIYSTRELCDSCLHCYRALQNNQNPHIETLQHMMSRSAQIVEEMSHPLPKPQKQTRVPPKMQKAEQNDLTDAEFFIRLAQLKTQIQSLENDMQSLQNSPSNNQQQAQPQQPPPVTDSLIDF</sequence>
<feature type="region of interest" description="Disordered" evidence="1">
    <location>
        <begin position="301"/>
        <end position="333"/>
    </location>
</feature>
<dbReference type="Proteomes" id="UP001470230">
    <property type="component" value="Unassembled WGS sequence"/>
</dbReference>
<proteinExistence type="predicted"/>
<accession>A0ABR2K3Z0</accession>
<evidence type="ECO:0000313" key="3">
    <source>
        <dbReference type="EMBL" id="KAK8885627.1"/>
    </source>
</evidence>
<reference evidence="3 4" key="1">
    <citation type="submission" date="2024-04" db="EMBL/GenBank/DDBJ databases">
        <title>Tritrichomonas musculus Genome.</title>
        <authorList>
            <person name="Alves-Ferreira E."/>
            <person name="Grigg M."/>
            <person name="Lorenzi H."/>
            <person name="Galac M."/>
        </authorList>
    </citation>
    <scope>NUCLEOTIDE SEQUENCE [LARGE SCALE GENOMIC DNA]</scope>
    <source>
        <strain evidence="3 4">EAF2021</strain>
    </source>
</reference>
<evidence type="ECO:0000259" key="2">
    <source>
        <dbReference type="PROSITE" id="PS50179"/>
    </source>
</evidence>
<feature type="domain" description="VHS" evidence="2">
    <location>
        <begin position="18"/>
        <end position="138"/>
    </location>
</feature>
<organism evidence="3 4">
    <name type="scientific">Tritrichomonas musculus</name>
    <dbReference type="NCBI Taxonomy" id="1915356"/>
    <lineage>
        <taxon>Eukaryota</taxon>
        <taxon>Metamonada</taxon>
        <taxon>Parabasalia</taxon>
        <taxon>Tritrichomonadida</taxon>
        <taxon>Tritrichomonadidae</taxon>
        <taxon>Tritrichomonas</taxon>
    </lineage>
</organism>
<dbReference type="InterPro" id="IPR002014">
    <property type="entry name" value="VHS_dom"/>
</dbReference>
<name>A0ABR2K3Z0_9EUKA</name>
<dbReference type="PROSITE" id="PS50179">
    <property type="entry name" value="VHS"/>
    <property type="match status" value="1"/>
</dbReference>
<dbReference type="Gene3D" id="1.25.40.90">
    <property type="match status" value="1"/>
</dbReference>
<feature type="compositionally biased region" description="Low complexity" evidence="1">
    <location>
        <begin position="305"/>
        <end position="320"/>
    </location>
</feature>
<comment type="caution">
    <text evidence="3">The sequence shown here is derived from an EMBL/GenBank/DDBJ whole genome shotgun (WGS) entry which is preliminary data.</text>
</comment>
<evidence type="ECO:0000256" key="1">
    <source>
        <dbReference type="SAM" id="MobiDB-lite"/>
    </source>
</evidence>
<dbReference type="InterPro" id="IPR008942">
    <property type="entry name" value="ENTH_VHS"/>
</dbReference>
<evidence type="ECO:0000313" key="4">
    <source>
        <dbReference type="Proteomes" id="UP001470230"/>
    </source>
</evidence>
<dbReference type="SUPFAM" id="SSF48464">
    <property type="entry name" value="ENTH/VHS domain"/>
    <property type="match status" value="1"/>
</dbReference>
<dbReference type="EMBL" id="JAPFFF010000007">
    <property type="protein sequence ID" value="KAK8885627.1"/>
    <property type="molecule type" value="Genomic_DNA"/>
</dbReference>
<keyword evidence="4" id="KW-1185">Reference proteome</keyword>
<gene>
    <name evidence="3" type="ORF">M9Y10_041077</name>
</gene>